<gene>
    <name evidence="6" type="ORF">GCM10009754_54990</name>
</gene>
<evidence type="ECO:0000313" key="6">
    <source>
        <dbReference type="EMBL" id="GAA1973223.1"/>
    </source>
</evidence>
<keyword evidence="1" id="KW-0285">Flavoprotein</keyword>
<keyword evidence="7" id="KW-1185">Reference proteome</keyword>
<dbReference type="InterPro" id="IPR011251">
    <property type="entry name" value="Luciferase-like_dom"/>
</dbReference>
<protein>
    <submittedName>
        <fullName evidence="6">LLM class flavin-dependent oxidoreductase</fullName>
    </submittedName>
</protein>
<evidence type="ECO:0000313" key="7">
    <source>
        <dbReference type="Proteomes" id="UP001501116"/>
    </source>
</evidence>
<evidence type="ECO:0000256" key="3">
    <source>
        <dbReference type="ARBA" id="ARBA00023002"/>
    </source>
</evidence>
<dbReference type="Pfam" id="PF00296">
    <property type="entry name" value="Bac_luciferase"/>
    <property type="match status" value="1"/>
</dbReference>
<name>A0ABP5D2Z2_9PSEU</name>
<evidence type="ECO:0000256" key="1">
    <source>
        <dbReference type="ARBA" id="ARBA00022630"/>
    </source>
</evidence>
<dbReference type="Proteomes" id="UP001501116">
    <property type="component" value="Unassembled WGS sequence"/>
</dbReference>
<dbReference type="SUPFAM" id="SSF51679">
    <property type="entry name" value="Bacterial luciferase-like"/>
    <property type="match status" value="1"/>
</dbReference>
<dbReference type="Gene3D" id="3.20.20.30">
    <property type="entry name" value="Luciferase-like domain"/>
    <property type="match status" value="1"/>
</dbReference>
<organism evidence="6 7">
    <name type="scientific">Amycolatopsis minnesotensis</name>
    <dbReference type="NCBI Taxonomy" id="337894"/>
    <lineage>
        <taxon>Bacteria</taxon>
        <taxon>Bacillati</taxon>
        <taxon>Actinomycetota</taxon>
        <taxon>Actinomycetes</taxon>
        <taxon>Pseudonocardiales</taxon>
        <taxon>Pseudonocardiaceae</taxon>
        <taxon>Amycolatopsis</taxon>
    </lineage>
</organism>
<keyword evidence="2" id="KW-0288">FMN</keyword>
<keyword evidence="4" id="KW-0503">Monooxygenase</keyword>
<dbReference type="InterPro" id="IPR036661">
    <property type="entry name" value="Luciferase-like_sf"/>
</dbReference>
<dbReference type="PANTHER" id="PTHR42847:SF4">
    <property type="entry name" value="ALKANESULFONATE MONOOXYGENASE-RELATED"/>
    <property type="match status" value="1"/>
</dbReference>
<sequence length="305" mass="32872">MRFSISIPQFHSDGEFDPDALRAHLRRAEELGFEGGWTQEQVLGTKPHLGAIETLAFAAACTTTLRLGCSVFVLPLRNPVHLAKSMATLDQMSGGRVEVGLGAGGRNRDFAAFGLSPEGLVSRFTEGLAVMRALWAEPSVTFDGRFWQLADASMEPKPVQKPSPPVWIGGSAPAALRRAARLADGFFGAGSTTTENFVGQVEAVRAELVAQHRDPAGFQLAKRVYIAVDDDADRAGERMSRALRELYGPFADTLGNVAITGIADDCVRGIREVADAGAEMVLCTPMFDEREQMERLAAEVLPRVG</sequence>
<dbReference type="InterPro" id="IPR050172">
    <property type="entry name" value="SsuD_RutA_monooxygenase"/>
</dbReference>
<dbReference type="PANTHER" id="PTHR42847">
    <property type="entry name" value="ALKANESULFONATE MONOOXYGENASE"/>
    <property type="match status" value="1"/>
</dbReference>
<dbReference type="InterPro" id="IPR019921">
    <property type="entry name" value="Lucif-like_OxRdtase_Rv2161c"/>
</dbReference>
<evidence type="ECO:0000256" key="2">
    <source>
        <dbReference type="ARBA" id="ARBA00022643"/>
    </source>
</evidence>
<comment type="caution">
    <text evidence="6">The sequence shown here is derived from an EMBL/GenBank/DDBJ whole genome shotgun (WGS) entry which is preliminary data.</text>
</comment>
<evidence type="ECO:0000256" key="4">
    <source>
        <dbReference type="ARBA" id="ARBA00023033"/>
    </source>
</evidence>
<dbReference type="RefSeq" id="WP_344424911.1">
    <property type="nucleotide sequence ID" value="NZ_BAAANN010000024.1"/>
</dbReference>
<accession>A0ABP5D2Z2</accession>
<feature type="domain" description="Luciferase-like" evidence="5">
    <location>
        <begin position="1"/>
        <end position="247"/>
    </location>
</feature>
<dbReference type="NCBIfam" id="TIGR03619">
    <property type="entry name" value="F420_Rv2161c"/>
    <property type="match status" value="1"/>
</dbReference>
<keyword evidence="3" id="KW-0560">Oxidoreductase</keyword>
<evidence type="ECO:0000259" key="5">
    <source>
        <dbReference type="Pfam" id="PF00296"/>
    </source>
</evidence>
<proteinExistence type="predicted"/>
<dbReference type="EMBL" id="BAAANN010000024">
    <property type="protein sequence ID" value="GAA1973223.1"/>
    <property type="molecule type" value="Genomic_DNA"/>
</dbReference>
<reference evidence="7" key="1">
    <citation type="journal article" date="2019" name="Int. J. Syst. Evol. Microbiol.">
        <title>The Global Catalogue of Microorganisms (GCM) 10K type strain sequencing project: providing services to taxonomists for standard genome sequencing and annotation.</title>
        <authorList>
            <consortium name="The Broad Institute Genomics Platform"/>
            <consortium name="The Broad Institute Genome Sequencing Center for Infectious Disease"/>
            <person name="Wu L."/>
            <person name="Ma J."/>
        </authorList>
    </citation>
    <scope>NUCLEOTIDE SEQUENCE [LARGE SCALE GENOMIC DNA]</scope>
    <source>
        <strain evidence="7">JCM 14545</strain>
    </source>
</reference>